<name>C0D6Z9_9FIRM</name>
<comment type="caution">
    <text evidence="2">The sequence shown here is derived from an EMBL/GenBank/DDBJ whole genome shotgun (WGS) entry which is preliminary data.</text>
</comment>
<dbReference type="RefSeq" id="WP_007716160.1">
    <property type="nucleotide sequence ID" value="NZ_CP102272.1"/>
</dbReference>
<dbReference type="Gene3D" id="3.90.320.10">
    <property type="match status" value="1"/>
</dbReference>
<sequence length="394" mass="43364">MGHSERAHALLSASGASRWMACTPSARLEEQFPDTTSESAREGTLAHELAELKLRNYFFSVDFGKRKLTTAVNKLKKAELWNDEMMGYTDEYLDYVKAVALKFKSQPYVAIEKQVDLRAYVPEGFGTADCILVGGGVLHVIDFKYGKSPNGRVSAERNPQMMLYALGAYEAYKILYNVSEVRLSIVQPRLPDGISEWSCSLDVLLGFGETVKERAELAIKGEGEFAPGEKTCQFCRAKGMCRARADENVKLAFSPDIGKKPPLLSNEEMGDYLIRGADVAKWLADLQKCALAECLAGNDVPGWKAVEGRGSRDWTDLDEAFAALEAAGISTAILWERKPVTPAGLEKALGKKEYTAHAANYEVKKPGKPALVKESDKREAITNKVSAAEAFKEE</sequence>
<dbReference type="InterPro" id="IPR021229">
    <property type="entry name" value="DUF2800"/>
</dbReference>
<proteinExistence type="predicted"/>
<evidence type="ECO:0000256" key="1">
    <source>
        <dbReference type="ARBA" id="ARBA00022801"/>
    </source>
</evidence>
<gene>
    <name evidence="2" type="ORF">CLOSTASPAR_05046</name>
</gene>
<evidence type="ECO:0000313" key="2">
    <source>
        <dbReference type="EMBL" id="EEG52885.1"/>
    </source>
</evidence>
<reference evidence="2 3" key="2">
    <citation type="submission" date="2009-02" db="EMBL/GenBank/DDBJ databases">
        <title>Draft genome sequence of Clostridium asparagiforme (DSM 15981).</title>
        <authorList>
            <person name="Sudarsanam P."/>
            <person name="Ley R."/>
            <person name="Guruge J."/>
            <person name="Turnbaugh P.J."/>
            <person name="Mahowald M."/>
            <person name="Liep D."/>
            <person name="Gordon J."/>
        </authorList>
    </citation>
    <scope>NUCLEOTIDE SEQUENCE [LARGE SCALE GENOMIC DNA]</scope>
    <source>
        <strain evidence="2 3">DSM 15981</strain>
    </source>
</reference>
<evidence type="ECO:0000313" key="3">
    <source>
        <dbReference type="Proteomes" id="UP000004756"/>
    </source>
</evidence>
<reference evidence="2 3" key="1">
    <citation type="submission" date="2009-01" db="EMBL/GenBank/DDBJ databases">
        <authorList>
            <person name="Fulton L."/>
            <person name="Clifton S."/>
            <person name="Fulton B."/>
            <person name="Xu J."/>
            <person name="Minx P."/>
            <person name="Pepin K.H."/>
            <person name="Johnson M."/>
            <person name="Bhonagiri V."/>
            <person name="Nash W.E."/>
            <person name="Mardis E.R."/>
            <person name="Wilson R.K."/>
        </authorList>
    </citation>
    <scope>NUCLEOTIDE SEQUENCE [LARGE SCALE GENOMIC DNA]</scope>
    <source>
        <strain evidence="2 3">DSM 15981</strain>
    </source>
</reference>
<dbReference type="Pfam" id="PF10926">
    <property type="entry name" value="DUF2800"/>
    <property type="match status" value="1"/>
</dbReference>
<dbReference type="GO" id="GO:0016787">
    <property type="term" value="F:hydrolase activity"/>
    <property type="evidence" value="ECO:0007669"/>
    <property type="project" value="UniProtKB-KW"/>
</dbReference>
<dbReference type="EMBL" id="ACCJ01000417">
    <property type="protein sequence ID" value="EEG52885.1"/>
    <property type="molecule type" value="Genomic_DNA"/>
</dbReference>
<dbReference type="Proteomes" id="UP000004756">
    <property type="component" value="Unassembled WGS sequence"/>
</dbReference>
<evidence type="ECO:0008006" key="4">
    <source>
        <dbReference type="Google" id="ProtNLM"/>
    </source>
</evidence>
<dbReference type="InterPro" id="IPR011604">
    <property type="entry name" value="PDDEXK-like_dom_sf"/>
</dbReference>
<organism evidence="2 3">
    <name type="scientific">[Clostridium] asparagiforme DSM 15981</name>
    <dbReference type="NCBI Taxonomy" id="518636"/>
    <lineage>
        <taxon>Bacteria</taxon>
        <taxon>Bacillati</taxon>
        <taxon>Bacillota</taxon>
        <taxon>Clostridia</taxon>
        <taxon>Lachnospirales</taxon>
        <taxon>Lachnospiraceae</taxon>
        <taxon>Enterocloster</taxon>
    </lineage>
</organism>
<protein>
    <recommendedName>
        <fullName evidence="4">PD-(D/E)XK endonuclease-like domain-containing protein</fullName>
    </recommendedName>
</protein>
<keyword evidence="1" id="KW-0378">Hydrolase</keyword>
<keyword evidence="3" id="KW-1185">Reference proteome</keyword>
<dbReference type="HOGENOM" id="CLU_043122_1_1_9"/>
<accession>C0D6Z9</accession>
<dbReference type="AlphaFoldDB" id="C0D6Z9"/>